<name>A0A8H7GNP6_9ASCO</name>
<gene>
    <name evidence="1" type="ORF">HF325_004593</name>
</gene>
<sequence length="67" mass="7666">MAAERSGVDLSNKDHLLVYEELLSAHVSKNSDLVDDELLKYMDGYLKKQVKIGIEEYLTQHKKLTSN</sequence>
<protein>
    <submittedName>
        <fullName evidence="1">Uncharacterized protein</fullName>
    </submittedName>
</protein>
<dbReference type="Proteomes" id="UP000649328">
    <property type="component" value="Unassembled WGS sequence"/>
</dbReference>
<reference evidence="1" key="1">
    <citation type="submission" date="2020-10" db="EMBL/GenBank/DDBJ databases">
        <title>The Whole-Genome Sequence of Metschnikowia persimmonesis, a Novel Endophytic Yeast Species Isolated from Medicinal Plant Diospyros kaki Thumb.</title>
        <authorList>
            <person name="Rahmat E."/>
            <person name="Kang Y."/>
        </authorList>
    </citation>
    <scope>NUCLEOTIDE SEQUENCE</scope>
    <source>
        <strain evidence="1">KIOM G15050</strain>
    </source>
</reference>
<accession>A0A8H7GNP6</accession>
<comment type="caution">
    <text evidence="1">The sequence shown here is derived from an EMBL/GenBank/DDBJ whole genome shotgun (WGS) entry which is preliminary data.</text>
</comment>
<organism evidence="1 2">
    <name type="scientific">Metschnikowia pulcherrima</name>
    <dbReference type="NCBI Taxonomy" id="27326"/>
    <lineage>
        <taxon>Eukaryota</taxon>
        <taxon>Fungi</taxon>
        <taxon>Dikarya</taxon>
        <taxon>Ascomycota</taxon>
        <taxon>Saccharomycotina</taxon>
        <taxon>Pichiomycetes</taxon>
        <taxon>Metschnikowiaceae</taxon>
        <taxon>Metschnikowia</taxon>
    </lineage>
</organism>
<evidence type="ECO:0000313" key="2">
    <source>
        <dbReference type="Proteomes" id="UP000649328"/>
    </source>
</evidence>
<proteinExistence type="predicted"/>
<dbReference type="EMBL" id="JACBPP010000006">
    <property type="protein sequence ID" value="KAF8000804.1"/>
    <property type="molecule type" value="Genomic_DNA"/>
</dbReference>
<evidence type="ECO:0000313" key="1">
    <source>
        <dbReference type="EMBL" id="KAF8000804.1"/>
    </source>
</evidence>
<dbReference type="AlphaFoldDB" id="A0A8H7GNP6"/>
<keyword evidence="2" id="KW-1185">Reference proteome</keyword>